<reference evidence="1" key="2">
    <citation type="journal article" date="2023" name="IMA Fungus">
        <title>Comparative genomic study of the Penicillium genus elucidates a diverse pangenome and 15 lateral gene transfer events.</title>
        <authorList>
            <person name="Petersen C."/>
            <person name="Sorensen T."/>
            <person name="Nielsen M.R."/>
            <person name="Sondergaard T.E."/>
            <person name="Sorensen J.L."/>
            <person name="Fitzpatrick D.A."/>
            <person name="Frisvad J.C."/>
            <person name="Nielsen K.L."/>
        </authorList>
    </citation>
    <scope>NUCLEOTIDE SEQUENCE</scope>
    <source>
        <strain evidence="1">IBT 26290</strain>
    </source>
</reference>
<gene>
    <name evidence="1" type="ORF">N7482_006592</name>
</gene>
<name>A0A9W9LJI5_9EURO</name>
<keyword evidence="2" id="KW-1185">Reference proteome</keyword>
<protein>
    <submittedName>
        <fullName evidence="1">Uncharacterized protein</fullName>
    </submittedName>
</protein>
<dbReference type="EMBL" id="JAPQKN010000004">
    <property type="protein sequence ID" value="KAJ5159588.1"/>
    <property type="molecule type" value="Genomic_DNA"/>
</dbReference>
<evidence type="ECO:0000313" key="2">
    <source>
        <dbReference type="Proteomes" id="UP001149163"/>
    </source>
</evidence>
<proteinExistence type="predicted"/>
<dbReference type="RefSeq" id="XP_056541146.1">
    <property type="nucleotide sequence ID" value="XM_056688717.1"/>
</dbReference>
<dbReference type="OrthoDB" id="4971611at2759"/>
<organism evidence="1 2">
    <name type="scientific">Penicillium canariense</name>
    <dbReference type="NCBI Taxonomy" id="189055"/>
    <lineage>
        <taxon>Eukaryota</taxon>
        <taxon>Fungi</taxon>
        <taxon>Dikarya</taxon>
        <taxon>Ascomycota</taxon>
        <taxon>Pezizomycotina</taxon>
        <taxon>Eurotiomycetes</taxon>
        <taxon>Eurotiomycetidae</taxon>
        <taxon>Eurotiales</taxon>
        <taxon>Aspergillaceae</taxon>
        <taxon>Penicillium</taxon>
    </lineage>
</organism>
<accession>A0A9W9LJI5</accession>
<reference evidence="1" key="1">
    <citation type="submission" date="2022-11" db="EMBL/GenBank/DDBJ databases">
        <authorList>
            <person name="Petersen C."/>
        </authorList>
    </citation>
    <scope>NUCLEOTIDE SEQUENCE</scope>
    <source>
        <strain evidence="1">IBT 26290</strain>
    </source>
</reference>
<comment type="caution">
    <text evidence="1">The sequence shown here is derived from an EMBL/GenBank/DDBJ whole genome shotgun (WGS) entry which is preliminary data.</text>
</comment>
<evidence type="ECO:0000313" key="1">
    <source>
        <dbReference type="EMBL" id="KAJ5159588.1"/>
    </source>
</evidence>
<sequence>MPHTAISFSGPLTPAILSSHPVITWYAKYAAEFVVNKHTTAPTKYYAREAKLVNTDNSTIHGAREIWDYYIALYGQFERCSHEMVSVTLLTDEQTGKHTLHIECITSLHLKGSQEVVPLPQSFVYEISEAEAGYGCDGLQIWEIRCYYDRGLLQRAAERS</sequence>
<dbReference type="AlphaFoldDB" id="A0A9W9LJI5"/>
<dbReference type="GeneID" id="81427893"/>
<dbReference type="Proteomes" id="UP001149163">
    <property type="component" value="Unassembled WGS sequence"/>
</dbReference>